<keyword evidence="1" id="KW-0175">Coiled coil</keyword>
<evidence type="ECO:0000313" key="3">
    <source>
        <dbReference type="EMBL" id="EAR84701.2"/>
    </source>
</evidence>
<gene>
    <name evidence="3" type="ORF">TTHERM_00637030</name>
</gene>
<dbReference type="Gene3D" id="1.10.287.1490">
    <property type="match status" value="1"/>
</dbReference>
<protein>
    <submittedName>
        <fullName evidence="3">Uncharacterized protein</fullName>
    </submittedName>
</protein>
<dbReference type="InParanoid" id="Q22HK0"/>
<organism evidence="3 4">
    <name type="scientific">Tetrahymena thermophila (strain SB210)</name>
    <dbReference type="NCBI Taxonomy" id="312017"/>
    <lineage>
        <taxon>Eukaryota</taxon>
        <taxon>Sar</taxon>
        <taxon>Alveolata</taxon>
        <taxon>Ciliophora</taxon>
        <taxon>Intramacronucleata</taxon>
        <taxon>Oligohymenophorea</taxon>
        <taxon>Hymenostomatida</taxon>
        <taxon>Tetrahymenina</taxon>
        <taxon>Tetrahymenidae</taxon>
        <taxon>Tetrahymena</taxon>
    </lineage>
</organism>
<feature type="region of interest" description="Disordered" evidence="2">
    <location>
        <begin position="88"/>
        <end position="108"/>
    </location>
</feature>
<feature type="coiled-coil region" evidence="1">
    <location>
        <begin position="506"/>
        <end position="627"/>
    </location>
</feature>
<dbReference type="AlphaFoldDB" id="Q22HK0"/>
<dbReference type="GeneID" id="7846558"/>
<feature type="region of interest" description="Disordered" evidence="2">
    <location>
        <begin position="131"/>
        <end position="153"/>
    </location>
</feature>
<dbReference type="KEGG" id="tet:TTHERM_00637030"/>
<name>Q22HK0_TETTS</name>
<dbReference type="HOGENOM" id="CLU_310047_0_0_1"/>
<feature type="coiled-coil region" evidence="1">
    <location>
        <begin position="304"/>
        <end position="481"/>
    </location>
</feature>
<feature type="coiled-coil region" evidence="1">
    <location>
        <begin position="233"/>
        <end position="267"/>
    </location>
</feature>
<feature type="coiled-coil region" evidence="1">
    <location>
        <begin position="810"/>
        <end position="935"/>
    </location>
</feature>
<proteinExistence type="predicted"/>
<reference evidence="4" key="1">
    <citation type="journal article" date="2006" name="PLoS Biol.">
        <title>Macronuclear genome sequence of the ciliate Tetrahymena thermophila, a model eukaryote.</title>
        <authorList>
            <person name="Eisen J.A."/>
            <person name="Coyne R.S."/>
            <person name="Wu M."/>
            <person name="Wu D."/>
            <person name="Thiagarajan M."/>
            <person name="Wortman J.R."/>
            <person name="Badger J.H."/>
            <person name="Ren Q."/>
            <person name="Amedeo P."/>
            <person name="Jones K.M."/>
            <person name="Tallon L.J."/>
            <person name="Delcher A.L."/>
            <person name="Salzberg S.L."/>
            <person name="Silva J.C."/>
            <person name="Haas B.J."/>
            <person name="Majoros W.H."/>
            <person name="Farzad M."/>
            <person name="Carlton J.M."/>
            <person name="Smith R.K. Jr."/>
            <person name="Garg J."/>
            <person name="Pearlman R.E."/>
            <person name="Karrer K.M."/>
            <person name="Sun L."/>
            <person name="Manning G."/>
            <person name="Elde N.C."/>
            <person name="Turkewitz A.P."/>
            <person name="Asai D.J."/>
            <person name="Wilkes D.E."/>
            <person name="Wang Y."/>
            <person name="Cai H."/>
            <person name="Collins K."/>
            <person name="Stewart B.A."/>
            <person name="Lee S.R."/>
            <person name="Wilamowska K."/>
            <person name="Weinberg Z."/>
            <person name="Ruzzo W.L."/>
            <person name="Wloga D."/>
            <person name="Gaertig J."/>
            <person name="Frankel J."/>
            <person name="Tsao C.-C."/>
            <person name="Gorovsky M.A."/>
            <person name="Keeling P.J."/>
            <person name="Waller R.F."/>
            <person name="Patron N.J."/>
            <person name="Cherry J.M."/>
            <person name="Stover N.A."/>
            <person name="Krieger C.J."/>
            <person name="del Toro C."/>
            <person name="Ryder H.F."/>
            <person name="Williamson S.C."/>
            <person name="Barbeau R.A."/>
            <person name="Hamilton E.P."/>
            <person name="Orias E."/>
        </authorList>
    </citation>
    <scope>NUCLEOTIDE SEQUENCE [LARGE SCALE GENOMIC DNA]</scope>
    <source>
        <strain evidence="4">SB210</strain>
    </source>
</reference>
<evidence type="ECO:0000256" key="1">
    <source>
        <dbReference type="SAM" id="Coils"/>
    </source>
</evidence>
<dbReference type="Proteomes" id="UP000009168">
    <property type="component" value="Unassembled WGS sequence"/>
</dbReference>
<evidence type="ECO:0000313" key="4">
    <source>
        <dbReference type="Proteomes" id="UP000009168"/>
    </source>
</evidence>
<accession>Q22HK0</accession>
<keyword evidence="4" id="KW-1185">Reference proteome</keyword>
<dbReference type="RefSeq" id="XP_001032364.2">
    <property type="nucleotide sequence ID" value="XM_001032364.3"/>
</dbReference>
<dbReference type="EMBL" id="GG662588">
    <property type="protein sequence ID" value="EAR84701.2"/>
    <property type="molecule type" value="Genomic_DNA"/>
</dbReference>
<sequence length="950" mass="109931">MQQSQSSYIPQTHQSLSQLQTQFGIISSSPNSGLGQLSTDIVKPTTVYTYSGTSNGGVVQFNESNSILPQTNIYSSFDPSLNKQVTVTTTTVTQHKRTPSQNSIQQSKSSIPEYNPYQYAVQQVAQQPLEEEKVKKTNNKNGGDSDSSDDEQKEVTELKFSKKVWKKSYILLAQKIIEDLNNKLTLKDAHISQLIKATDLKDQQIQQLSIEINQIRQQNGYSVNVVSQNSQQYLALQAQFEDLLRKCEEFEQDNRQLAQIVQHKEEEKYDLLNNIFLLTAQLEAQSSAGKFQTVVLQSNFSAEAEVWKQKCGQLEAEMQQLRLSQSNQVNYQVEIINMQLKDRNNEIERLKQQLAQIQNNSENQIRLEIENKSLQSQIQTLNAQISSLNIQIQQIQGSSIELQSSMLKINTLELKIKDYETQIQVLQTQIKQSGGNKQRLEEMEQQLIIMNDELQKKQQEINVLIDRCRNLENQLSNLNEVEGLKRSNKEKESKLQQQQLWMENEIKNRDDKIQELMQKCANYEQQISAMESAKGNTGMMEAHIQELNNQIYNLSQQLKIQNMDSNDLRSRCDNLTRQLSEAEAKYQNISAQFQESEYNNKVIIGQNNDLVNKVQQLESQLSQYNVQINQIYLYETQYNQLQGNYFELLTQFVLICSALESQSGNKQPSFDINYLQNNDMEMKILRQDNTDLANKCVILQNQINSKDLETQQILFKFNEIEKSNKIIIDQNSDLQRQLREKDSEILVLKTNQTSSIQLITLQQEVSEWKAKYEQSKNDILIVAENVERLKGFLNEKDQEMIQWRNKANQQTFLEGENSRLRIQVQNLEEEINMLKRTDRISAPDNNHQLILQLSQRDSELEEHKKRLAAYALKNAELQGEVEFLKTKKLSGAPDDLSIGSQADKDQLIHKYRIENKRLNDDLQQLQQLIKIQQTEIRYQKGVKGCGYGCN</sequence>
<evidence type="ECO:0000256" key="2">
    <source>
        <dbReference type="SAM" id="MobiDB-lite"/>
    </source>
</evidence>
<feature type="coiled-coil region" evidence="1">
    <location>
        <begin position="731"/>
        <end position="778"/>
    </location>
</feature>